<feature type="non-terminal residue" evidence="1">
    <location>
        <position position="53"/>
    </location>
</feature>
<dbReference type="Proteomes" id="UP000789702">
    <property type="component" value="Unassembled WGS sequence"/>
</dbReference>
<reference evidence="1" key="1">
    <citation type="submission" date="2021-06" db="EMBL/GenBank/DDBJ databases">
        <authorList>
            <person name="Kallberg Y."/>
            <person name="Tangrot J."/>
            <person name="Rosling A."/>
        </authorList>
    </citation>
    <scope>NUCLEOTIDE SEQUENCE</scope>
    <source>
        <strain evidence="1">IL203A</strain>
    </source>
</reference>
<dbReference type="EMBL" id="CAJVPU010033317">
    <property type="protein sequence ID" value="CAG8722135.1"/>
    <property type="molecule type" value="Genomic_DNA"/>
</dbReference>
<name>A0ACA9PTR6_9GLOM</name>
<feature type="non-terminal residue" evidence="1">
    <location>
        <position position="1"/>
    </location>
</feature>
<gene>
    <name evidence="1" type="ORF">DHETER_LOCUS12898</name>
</gene>
<evidence type="ECO:0000313" key="2">
    <source>
        <dbReference type="Proteomes" id="UP000789702"/>
    </source>
</evidence>
<proteinExistence type="predicted"/>
<comment type="caution">
    <text evidence="1">The sequence shown here is derived from an EMBL/GenBank/DDBJ whole genome shotgun (WGS) entry which is preliminary data.</text>
</comment>
<protein>
    <submittedName>
        <fullName evidence="1">11516_t:CDS:1</fullName>
    </submittedName>
</protein>
<organism evidence="1 2">
    <name type="scientific">Dentiscutata heterogama</name>
    <dbReference type="NCBI Taxonomy" id="1316150"/>
    <lineage>
        <taxon>Eukaryota</taxon>
        <taxon>Fungi</taxon>
        <taxon>Fungi incertae sedis</taxon>
        <taxon>Mucoromycota</taxon>
        <taxon>Glomeromycotina</taxon>
        <taxon>Glomeromycetes</taxon>
        <taxon>Diversisporales</taxon>
        <taxon>Gigasporaceae</taxon>
        <taxon>Dentiscutata</taxon>
    </lineage>
</organism>
<accession>A0ACA9PTR6</accession>
<keyword evidence="2" id="KW-1185">Reference proteome</keyword>
<evidence type="ECO:0000313" key="1">
    <source>
        <dbReference type="EMBL" id="CAG8722135.1"/>
    </source>
</evidence>
<sequence length="53" mass="6108">HSKKQLESFSEGLFITLFYHTSTFHFTISQKKYTVSFKGSKGYDELGNLLNDS</sequence>